<keyword evidence="3" id="KW-1185">Reference proteome</keyword>
<organism evidence="2 3">
    <name type="scientific">Lottia gigantea</name>
    <name type="common">Giant owl limpet</name>
    <dbReference type="NCBI Taxonomy" id="225164"/>
    <lineage>
        <taxon>Eukaryota</taxon>
        <taxon>Metazoa</taxon>
        <taxon>Spiralia</taxon>
        <taxon>Lophotrochozoa</taxon>
        <taxon>Mollusca</taxon>
        <taxon>Gastropoda</taxon>
        <taxon>Patellogastropoda</taxon>
        <taxon>Lottioidea</taxon>
        <taxon>Lottiidae</taxon>
        <taxon>Lottia</taxon>
    </lineage>
</organism>
<evidence type="ECO:0008006" key="4">
    <source>
        <dbReference type="Google" id="ProtNLM"/>
    </source>
</evidence>
<dbReference type="RefSeq" id="XP_009054012.1">
    <property type="nucleotide sequence ID" value="XM_009055764.1"/>
</dbReference>
<feature type="chain" id="PRO_5004716757" description="Secreted protein" evidence="1">
    <location>
        <begin position="24"/>
        <end position="131"/>
    </location>
</feature>
<reference evidence="2 3" key="1">
    <citation type="journal article" date="2013" name="Nature">
        <title>Insights into bilaterian evolution from three spiralian genomes.</title>
        <authorList>
            <person name="Simakov O."/>
            <person name="Marletaz F."/>
            <person name="Cho S.J."/>
            <person name="Edsinger-Gonzales E."/>
            <person name="Havlak P."/>
            <person name="Hellsten U."/>
            <person name="Kuo D.H."/>
            <person name="Larsson T."/>
            <person name="Lv J."/>
            <person name="Arendt D."/>
            <person name="Savage R."/>
            <person name="Osoegawa K."/>
            <person name="de Jong P."/>
            <person name="Grimwood J."/>
            <person name="Chapman J.A."/>
            <person name="Shapiro H."/>
            <person name="Aerts A."/>
            <person name="Otillar R.P."/>
            <person name="Terry A.Y."/>
            <person name="Boore J.L."/>
            <person name="Grigoriev I.V."/>
            <person name="Lindberg D.R."/>
            <person name="Seaver E.C."/>
            <person name="Weisblat D.A."/>
            <person name="Putnam N.H."/>
            <person name="Rokhsar D.S."/>
        </authorList>
    </citation>
    <scope>NUCLEOTIDE SEQUENCE [LARGE SCALE GENOMIC DNA]</scope>
</reference>
<keyword evidence="1" id="KW-0732">Signal</keyword>
<evidence type="ECO:0000313" key="3">
    <source>
        <dbReference type="Proteomes" id="UP000030746"/>
    </source>
</evidence>
<gene>
    <name evidence="2" type="ORF">LOTGIDRAFT_160670</name>
</gene>
<evidence type="ECO:0000313" key="2">
    <source>
        <dbReference type="EMBL" id="ESO95510.1"/>
    </source>
</evidence>
<dbReference type="Proteomes" id="UP000030746">
    <property type="component" value="Unassembled WGS sequence"/>
</dbReference>
<dbReference type="HOGENOM" id="CLU_1929945_0_0_1"/>
<feature type="signal peptide" evidence="1">
    <location>
        <begin position="1"/>
        <end position="23"/>
    </location>
</feature>
<accession>V4AL72</accession>
<dbReference type="CTD" id="20238462"/>
<sequence length="131" mass="14742">MHFLGLSFSFAILFCVILSLVDGRAITRYQGGRFGSSDVTGDVLSGNSRAPYGSRTKPEIRLHSAHGQHRELRYRGGRGGRHHHQHHDATDPNFENHLMRELRRYLSGTTGRNHHTFVHGVNRYGNQGGVL</sequence>
<dbReference type="AlphaFoldDB" id="V4AL72"/>
<protein>
    <recommendedName>
        <fullName evidence="4">Secreted protein</fullName>
    </recommendedName>
</protein>
<name>V4AL72_LOTGI</name>
<proteinExistence type="predicted"/>
<dbReference type="GeneID" id="20238462"/>
<dbReference type="KEGG" id="lgi:LOTGIDRAFT_160670"/>
<evidence type="ECO:0000256" key="1">
    <source>
        <dbReference type="SAM" id="SignalP"/>
    </source>
</evidence>
<dbReference type="EMBL" id="KB201656">
    <property type="protein sequence ID" value="ESO95510.1"/>
    <property type="molecule type" value="Genomic_DNA"/>
</dbReference>